<dbReference type="GO" id="GO:0016712">
    <property type="term" value="F:oxidoreductase activity, acting on paired donors, with incorporation or reduction of molecular oxygen, reduced flavin or flavoprotein as one donor, and incorporation of one atom of oxygen"/>
    <property type="evidence" value="ECO:0007669"/>
    <property type="project" value="TreeGrafter"/>
</dbReference>
<evidence type="ECO:0008006" key="11">
    <source>
        <dbReference type="Google" id="ProtNLM"/>
    </source>
</evidence>
<evidence type="ECO:0000313" key="10">
    <source>
        <dbReference type="Proteomes" id="UP001329430"/>
    </source>
</evidence>
<name>A0AAN7ZDZ3_9COLE</name>
<accession>A0AAN7ZDZ3</accession>
<reference evidence="9 10" key="1">
    <citation type="journal article" date="2024" name="Insects">
        <title>An Improved Chromosome-Level Genome Assembly of the Firefly Pyrocoelia pectoralis.</title>
        <authorList>
            <person name="Fu X."/>
            <person name="Meyer-Rochow V.B."/>
            <person name="Ballantyne L."/>
            <person name="Zhu X."/>
        </authorList>
    </citation>
    <scope>NUCLEOTIDE SEQUENCE [LARGE SCALE GENOMIC DNA]</scope>
    <source>
        <strain evidence="9">XCY_ONT2</strain>
    </source>
</reference>
<dbReference type="InterPro" id="IPR050182">
    <property type="entry name" value="Cytochrome_P450_fam2"/>
</dbReference>
<evidence type="ECO:0000256" key="8">
    <source>
        <dbReference type="SAM" id="SignalP"/>
    </source>
</evidence>
<evidence type="ECO:0000256" key="7">
    <source>
        <dbReference type="ARBA" id="ARBA00023033"/>
    </source>
</evidence>
<dbReference type="Gene3D" id="1.10.630.10">
    <property type="entry name" value="Cytochrome P450"/>
    <property type="match status" value="2"/>
</dbReference>
<dbReference type="PRINTS" id="PR00463">
    <property type="entry name" value="EP450I"/>
</dbReference>
<dbReference type="InterPro" id="IPR001128">
    <property type="entry name" value="Cyt_P450"/>
</dbReference>
<comment type="similarity">
    <text evidence="2">Belongs to the cytochrome P450 family.</text>
</comment>
<dbReference type="PANTHER" id="PTHR24300">
    <property type="entry name" value="CYTOCHROME P450 508A4-RELATED"/>
    <property type="match status" value="1"/>
</dbReference>
<sequence>MLTICVFLVLIILIFLAYLDTKKPNNFPPGPKWFPIIGCAWQFHKLQLKTGLIAKASEELALKYGSLVGVRIGCSRIVFVYGLRATQELLTRDDLQNRPDGVFYTSRTWGKRRGLMFVDSEFWREQKQFVLKQIGFSKEKMAHSIGKEVQCIIDDIKREVKDGKGEGLFEMSDLFGVPILSALWTLMVGDEYAKDVKEMEALEVIVKDLFGNTRMIGALFQHFPFLRYICPKYCGYNEYKTVDKMKTTYNSNTTRGFIDSYLHEQLAAIGLDLLFAGYETTSKILSLSFLYLLLHPVIKKKAQEEIDKIVGRNRLPTLDDRPLLYYIEAILLEATRLFVGSALALPRMTVADCNFNGLGKRRCIGESLAKAHMFLICTALLHTFNFEAIPTDPPVVAFRDGFVPSVGPFRGKITLR</sequence>
<comment type="cofactor">
    <cofactor evidence="1">
        <name>heme</name>
        <dbReference type="ChEBI" id="CHEBI:30413"/>
    </cofactor>
</comment>
<evidence type="ECO:0000256" key="4">
    <source>
        <dbReference type="ARBA" id="ARBA00022723"/>
    </source>
</evidence>
<keyword evidence="7" id="KW-0503">Monooxygenase</keyword>
<dbReference type="GO" id="GO:0006082">
    <property type="term" value="P:organic acid metabolic process"/>
    <property type="evidence" value="ECO:0007669"/>
    <property type="project" value="TreeGrafter"/>
</dbReference>
<dbReference type="PANTHER" id="PTHR24300:SF376">
    <property type="entry name" value="CYTOCHROME P450 15A1"/>
    <property type="match status" value="1"/>
</dbReference>
<gene>
    <name evidence="9" type="ORF">RI129_008772</name>
</gene>
<protein>
    <recommendedName>
        <fullName evidence="11">Cytochrome P450</fullName>
    </recommendedName>
</protein>
<dbReference type="EMBL" id="JAVRBK010000006">
    <property type="protein sequence ID" value="KAK5642605.1"/>
    <property type="molecule type" value="Genomic_DNA"/>
</dbReference>
<evidence type="ECO:0000256" key="1">
    <source>
        <dbReference type="ARBA" id="ARBA00001971"/>
    </source>
</evidence>
<keyword evidence="5" id="KW-0560">Oxidoreductase</keyword>
<keyword evidence="3" id="KW-0349">Heme</keyword>
<dbReference type="GO" id="GO:0006805">
    <property type="term" value="P:xenobiotic metabolic process"/>
    <property type="evidence" value="ECO:0007669"/>
    <property type="project" value="TreeGrafter"/>
</dbReference>
<evidence type="ECO:0000256" key="3">
    <source>
        <dbReference type="ARBA" id="ARBA00022617"/>
    </source>
</evidence>
<feature type="chain" id="PRO_5042967305" description="Cytochrome P450" evidence="8">
    <location>
        <begin position="22"/>
        <end position="416"/>
    </location>
</feature>
<dbReference type="AlphaFoldDB" id="A0AAN7ZDZ3"/>
<dbReference type="InterPro" id="IPR036396">
    <property type="entry name" value="Cyt_P450_sf"/>
</dbReference>
<evidence type="ECO:0000256" key="2">
    <source>
        <dbReference type="ARBA" id="ARBA00010617"/>
    </source>
</evidence>
<keyword evidence="10" id="KW-1185">Reference proteome</keyword>
<proteinExistence type="inferred from homology"/>
<keyword evidence="4" id="KW-0479">Metal-binding</keyword>
<evidence type="ECO:0000313" key="9">
    <source>
        <dbReference type="EMBL" id="KAK5642605.1"/>
    </source>
</evidence>
<keyword evidence="6" id="KW-0408">Iron</keyword>
<dbReference type="Pfam" id="PF00067">
    <property type="entry name" value="p450"/>
    <property type="match status" value="1"/>
</dbReference>
<keyword evidence="8" id="KW-0732">Signal</keyword>
<dbReference type="GO" id="GO:0005737">
    <property type="term" value="C:cytoplasm"/>
    <property type="evidence" value="ECO:0007669"/>
    <property type="project" value="TreeGrafter"/>
</dbReference>
<evidence type="ECO:0000256" key="6">
    <source>
        <dbReference type="ARBA" id="ARBA00023004"/>
    </source>
</evidence>
<dbReference type="GO" id="GO:0008395">
    <property type="term" value="F:steroid hydroxylase activity"/>
    <property type="evidence" value="ECO:0007669"/>
    <property type="project" value="TreeGrafter"/>
</dbReference>
<feature type="signal peptide" evidence="8">
    <location>
        <begin position="1"/>
        <end position="21"/>
    </location>
</feature>
<evidence type="ECO:0000256" key="5">
    <source>
        <dbReference type="ARBA" id="ARBA00023002"/>
    </source>
</evidence>
<dbReference type="Proteomes" id="UP001329430">
    <property type="component" value="Chromosome 6"/>
</dbReference>
<organism evidence="9 10">
    <name type="scientific">Pyrocoelia pectoralis</name>
    <dbReference type="NCBI Taxonomy" id="417401"/>
    <lineage>
        <taxon>Eukaryota</taxon>
        <taxon>Metazoa</taxon>
        <taxon>Ecdysozoa</taxon>
        <taxon>Arthropoda</taxon>
        <taxon>Hexapoda</taxon>
        <taxon>Insecta</taxon>
        <taxon>Pterygota</taxon>
        <taxon>Neoptera</taxon>
        <taxon>Endopterygota</taxon>
        <taxon>Coleoptera</taxon>
        <taxon>Polyphaga</taxon>
        <taxon>Elateriformia</taxon>
        <taxon>Elateroidea</taxon>
        <taxon>Lampyridae</taxon>
        <taxon>Lampyrinae</taxon>
        <taxon>Pyrocoelia</taxon>
    </lineage>
</organism>
<dbReference type="InterPro" id="IPR002401">
    <property type="entry name" value="Cyt_P450_E_grp-I"/>
</dbReference>
<dbReference type="SUPFAM" id="SSF48264">
    <property type="entry name" value="Cytochrome P450"/>
    <property type="match status" value="1"/>
</dbReference>
<dbReference type="GO" id="GO:0005506">
    <property type="term" value="F:iron ion binding"/>
    <property type="evidence" value="ECO:0007669"/>
    <property type="project" value="InterPro"/>
</dbReference>
<dbReference type="GO" id="GO:0020037">
    <property type="term" value="F:heme binding"/>
    <property type="evidence" value="ECO:0007669"/>
    <property type="project" value="InterPro"/>
</dbReference>
<comment type="caution">
    <text evidence="9">The sequence shown here is derived from an EMBL/GenBank/DDBJ whole genome shotgun (WGS) entry which is preliminary data.</text>
</comment>